<dbReference type="Proteomes" id="UP000292554">
    <property type="component" value="Unassembled WGS sequence"/>
</dbReference>
<evidence type="ECO:0000313" key="2">
    <source>
        <dbReference type="Proteomes" id="UP000292554"/>
    </source>
</evidence>
<sequence>MTDPFDRSIPGYTELKGWPKPPVYPESISEICLYRDGTVVVSIQGSMDFFFEPNLGRLCYGDSHKADNAAFIKKGSHFESELYSYFETARKKLSIEEFSLSDIKLFNKCFKRAKVYSGV</sequence>
<dbReference type="RefSeq" id="WP_131417679.1">
    <property type="nucleotide sequence ID" value="NZ_SJXE01000027.1"/>
</dbReference>
<name>A0ABY2AFA0_9GAMM</name>
<proteinExistence type="predicted"/>
<keyword evidence="2" id="KW-1185">Reference proteome</keyword>
<accession>A0ABY2AFA0</accession>
<dbReference type="EMBL" id="SJXE01000027">
    <property type="protein sequence ID" value="TCI01069.1"/>
    <property type="molecule type" value="Genomic_DNA"/>
</dbReference>
<organism evidence="1 2">
    <name type="scientific">Corallincola luteus</name>
    <dbReference type="NCBI Taxonomy" id="1775177"/>
    <lineage>
        <taxon>Bacteria</taxon>
        <taxon>Pseudomonadati</taxon>
        <taxon>Pseudomonadota</taxon>
        <taxon>Gammaproteobacteria</taxon>
        <taxon>Alteromonadales</taxon>
        <taxon>Psychromonadaceae</taxon>
        <taxon>Corallincola</taxon>
    </lineage>
</organism>
<reference evidence="1 2" key="1">
    <citation type="submission" date="2019-02" db="EMBL/GenBank/DDBJ databases">
        <title>Corallincola luteus sp. nov., a marine bacterium isolated from surface sediment of Bohai Sea in China.</title>
        <authorList>
            <person name="Ren Q."/>
        </authorList>
    </citation>
    <scope>NUCLEOTIDE SEQUENCE [LARGE SCALE GENOMIC DNA]</scope>
    <source>
        <strain evidence="1 2">DASS28</strain>
    </source>
</reference>
<comment type="caution">
    <text evidence="1">The sequence shown here is derived from an EMBL/GenBank/DDBJ whole genome shotgun (WGS) entry which is preliminary data.</text>
</comment>
<gene>
    <name evidence="1" type="ORF">EZV61_19325</name>
</gene>
<evidence type="ECO:0000313" key="1">
    <source>
        <dbReference type="EMBL" id="TCI01069.1"/>
    </source>
</evidence>
<protein>
    <submittedName>
        <fullName evidence="1">Uncharacterized protein</fullName>
    </submittedName>
</protein>